<dbReference type="Proteomes" id="UP000501130">
    <property type="component" value="Chromosome"/>
</dbReference>
<dbReference type="PRINTS" id="PR00368">
    <property type="entry name" value="FADPNR"/>
</dbReference>
<evidence type="ECO:0000256" key="2">
    <source>
        <dbReference type="ARBA" id="ARBA00006442"/>
    </source>
</evidence>
<sequence>MTVTTPTRHVILGNGPAGVVAAEQIRKQRPRDSIVMVGAEPEPPYSRMAIPYLLIGKVGEKGTYLRKDPDHFKKQNIQEIRARATRLDTAGKKVHLDNGDVLEYDKLLIATGARPISPPIPGVNLPGVHPCWTLENARQIIELAKPGSRVLQMGAGFIGCIIMEALALRGVKLTVVEMGNRMVPRMMTEGAGSMIRDWCIKKGVNVHCSTKVEAIEVGSQAQQQSLIEKIGSAIGFGTAVAAKDGAPLRAKLSNGEVLEVDLVISATGVKPNLDFLEGSGLQVDQGLLVDDHMQTNIADVYAAGDVAQVRDFSTGEKTVNMIQPAAADDARIAAQNMMGQGTQTQGSLAMNVLDTLGLIAASFGQWWGAEGGQSVELQNKDEFSYMRLEFLGDVLIGATSLGLTNHVGVMRGLIQGKIHLGEWKDHLLEDPTRLMEAYLACAQSQSTWKLPSSSLQH</sequence>
<feature type="domain" description="FAD/NAD(P)-binding" evidence="5">
    <location>
        <begin position="8"/>
        <end position="312"/>
    </location>
</feature>
<comment type="similarity">
    <text evidence="2">Belongs to the FAD-dependent oxidoreductase family.</text>
</comment>
<dbReference type="Pfam" id="PF07992">
    <property type="entry name" value="Pyr_redox_2"/>
    <property type="match status" value="1"/>
</dbReference>
<gene>
    <name evidence="6" type="ORF">HKT17_04340</name>
</gene>
<evidence type="ECO:0000313" key="6">
    <source>
        <dbReference type="EMBL" id="QJR28989.1"/>
    </source>
</evidence>
<dbReference type="PRINTS" id="PR00411">
    <property type="entry name" value="PNDRDTASEI"/>
</dbReference>
<protein>
    <submittedName>
        <fullName evidence="6">NAD(P)/FAD-dependent oxidoreductase</fullName>
    </submittedName>
</protein>
<name>A0ABX6N5F7_9BURK</name>
<evidence type="ECO:0000256" key="4">
    <source>
        <dbReference type="ARBA" id="ARBA00022827"/>
    </source>
</evidence>
<organism evidence="6 7">
    <name type="scientific">Limnobacter profundi</name>
    <dbReference type="NCBI Taxonomy" id="2732163"/>
    <lineage>
        <taxon>Bacteria</taxon>
        <taxon>Pseudomonadati</taxon>
        <taxon>Pseudomonadota</taxon>
        <taxon>Betaproteobacteria</taxon>
        <taxon>Burkholderiales</taxon>
        <taxon>Burkholderiaceae</taxon>
        <taxon>Limnobacter</taxon>
    </lineage>
</organism>
<evidence type="ECO:0000313" key="7">
    <source>
        <dbReference type="Proteomes" id="UP000501130"/>
    </source>
</evidence>
<dbReference type="InterPro" id="IPR036188">
    <property type="entry name" value="FAD/NAD-bd_sf"/>
</dbReference>
<dbReference type="InterPro" id="IPR050260">
    <property type="entry name" value="FAD-bd_OxRdtase"/>
</dbReference>
<keyword evidence="7" id="KW-1185">Reference proteome</keyword>
<comment type="cofactor">
    <cofactor evidence="1">
        <name>FAD</name>
        <dbReference type="ChEBI" id="CHEBI:57692"/>
    </cofactor>
</comment>
<keyword evidence="3" id="KW-0285">Flavoprotein</keyword>
<dbReference type="PANTHER" id="PTHR43429">
    <property type="entry name" value="PYRIDINE NUCLEOTIDE-DISULFIDE OXIDOREDUCTASE DOMAIN-CONTAINING"/>
    <property type="match status" value="1"/>
</dbReference>
<evidence type="ECO:0000256" key="3">
    <source>
        <dbReference type="ARBA" id="ARBA00022630"/>
    </source>
</evidence>
<dbReference type="Gene3D" id="3.50.50.60">
    <property type="entry name" value="FAD/NAD(P)-binding domain"/>
    <property type="match status" value="2"/>
</dbReference>
<evidence type="ECO:0000256" key="1">
    <source>
        <dbReference type="ARBA" id="ARBA00001974"/>
    </source>
</evidence>
<accession>A0ABX6N5F7</accession>
<keyword evidence="4" id="KW-0274">FAD</keyword>
<dbReference type="EMBL" id="CP053084">
    <property type="protein sequence ID" value="QJR28989.1"/>
    <property type="molecule type" value="Genomic_DNA"/>
</dbReference>
<dbReference type="RefSeq" id="WP_105028505.1">
    <property type="nucleotide sequence ID" value="NZ_CP053084.1"/>
</dbReference>
<dbReference type="SUPFAM" id="SSF51905">
    <property type="entry name" value="FAD/NAD(P)-binding domain"/>
    <property type="match status" value="2"/>
</dbReference>
<proteinExistence type="inferred from homology"/>
<dbReference type="InterPro" id="IPR023753">
    <property type="entry name" value="FAD/NAD-binding_dom"/>
</dbReference>
<reference evidence="6 7" key="1">
    <citation type="submission" date="2020-05" db="EMBL/GenBank/DDBJ databases">
        <title>Compete genome of Limnobacter sp. SAORIC-580.</title>
        <authorList>
            <person name="Song J."/>
            <person name="Cho J.-C."/>
        </authorList>
    </citation>
    <scope>NUCLEOTIDE SEQUENCE [LARGE SCALE GENOMIC DNA]</scope>
    <source>
        <strain evidence="6 7">SAORIC-580</strain>
    </source>
</reference>
<dbReference type="PANTHER" id="PTHR43429:SF3">
    <property type="entry name" value="NITRITE REDUCTASE [NAD(P)H]"/>
    <property type="match status" value="1"/>
</dbReference>
<evidence type="ECO:0000259" key="5">
    <source>
        <dbReference type="Pfam" id="PF07992"/>
    </source>
</evidence>